<evidence type="ECO:0000313" key="2">
    <source>
        <dbReference type="Proteomes" id="UP001529510"/>
    </source>
</evidence>
<dbReference type="EMBL" id="JAMKFB020000702">
    <property type="protein sequence ID" value="KAL0148541.1"/>
    <property type="molecule type" value="Genomic_DNA"/>
</dbReference>
<reference evidence="1 2" key="1">
    <citation type="submission" date="2024-05" db="EMBL/GenBank/DDBJ databases">
        <title>Genome sequencing and assembly of Indian major carp, Cirrhinus mrigala (Hamilton, 1822).</title>
        <authorList>
            <person name="Mohindra V."/>
            <person name="Chowdhury L.M."/>
            <person name="Lal K."/>
            <person name="Jena J.K."/>
        </authorList>
    </citation>
    <scope>NUCLEOTIDE SEQUENCE [LARGE SCALE GENOMIC DNA]</scope>
    <source>
        <strain evidence="1">CM1030</strain>
        <tissue evidence="1">Blood</tissue>
    </source>
</reference>
<sequence length="65" mass="7424">IPCLSTFDRDSLENDITLEEIKDAIRDLKPGRAPGEDGFPSDFYKKFSEFLAPKLLCLSECIDNW</sequence>
<dbReference type="Proteomes" id="UP001529510">
    <property type="component" value="Unassembled WGS sequence"/>
</dbReference>
<evidence type="ECO:0008006" key="3">
    <source>
        <dbReference type="Google" id="ProtNLM"/>
    </source>
</evidence>
<comment type="caution">
    <text evidence="1">The sequence shown here is derived from an EMBL/GenBank/DDBJ whole genome shotgun (WGS) entry which is preliminary data.</text>
</comment>
<protein>
    <recommendedName>
        <fullName evidence="3">Reverse transcriptase</fullName>
    </recommendedName>
</protein>
<accession>A0ABD0MIA7</accession>
<keyword evidence="2" id="KW-1185">Reference proteome</keyword>
<feature type="non-terminal residue" evidence="1">
    <location>
        <position position="1"/>
    </location>
</feature>
<organism evidence="1 2">
    <name type="scientific">Cirrhinus mrigala</name>
    <name type="common">Mrigala</name>
    <dbReference type="NCBI Taxonomy" id="683832"/>
    <lineage>
        <taxon>Eukaryota</taxon>
        <taxon>Metazoa</taxon>
        <taxon>Chordata</taxon>
        <taxon>Craniata</taxon>
        <taxon>Vertebrata</taxon>
        <taxon>Euteleostomi</taxon>
        <taxon>Actinopterygii</taxon>
        <taxon>Neopterygii</taxon>
        <taxon>Teleostei</taxon>
        <taxon>Ostariophysi</taxon>
        <taxon>Cypriniformes</taxon>
        <taxon>Cyprinidae</taxon>
        <taxon>Labeoninae</taxon>
        <taxon>Labeonini</taxon>
        <taxon>Cirrhinus</taxon>
    </lineage>
</organism>
<dbReference type="AlphaFoldDB" id="A0ABD0MIA7"/>
<proteinExistence type="predicted"/>
<name>A0ABD0MIA7_CIRMR</name>
<evidence type="ECO:0000313" key="1">
    <source>
        <dbReference type="EMBL" id="KAL0148541.1"/>
    </source>
</evidence>
<gene>
    <name evidence="1" type="ORF">M9458_056088</name>
</gene>